<dbReference type="Proteomes" id="UP000255167">
    <property type="component" value="Unassembled WGS sequence"/>
</dbReference>
<protein>
    <submittedName>
        <fullName evidence="2">Two-component sensor protein RcsC</fullName>
        <ecNumber evidence="2">2.7.13.3</ecNumber>
    </submittedName>
</protein>
<dbReference type="GO" id="GO:0004673">
    <property type="term" value="F:protein histidine kinase activity"/>
    <property type="evidence" value="ECO:0007669"/>
    <property type="project" value="UniProtKB-EC"/>
</dbReference>
<keyword evidence="2" id="KW-0808">Transferase</keyword>
<organism evidence="2 3">
    <name type="scientific">Klebsiella pneumoniae</name>
    <dbReference type="NCBI Taxonomy" id="573"/>
    <lineage>
        <taxon>Bacteria</taxon>
        <taxon>Pseudomonadati</taxon>
        <taxon>Pseudomonadota</taxon>
        <taxon>Gammaproteobacteria</taxon>
        <taxon>Enterobacterales</taxon>
        <taxon>Enterobacteriaceae</taxon>
        <taxon>Klebsiella/Raoultella group</taxon>
        <taxon>Klebsiella</taxon>
        <taxon>Klebsiella pneumoniae complex</taxon>
    </lineage>
</organism>
<evidence type="ECO:0000256" key="1">
    <source>
        <dbReference type="SAM" id="Phobius"/>
    </source>
</evidence>
<name>A0A378FZ45_KLEPN</name>
<evidence type="ECO:0000313" key="3">
    <source>
        <dbReference type="Proteomes" id="UP000255167"/>
    </source>
</evidence>
<keyword evidence="1" id="KW-0812">Transmembrane</keyword>
<accession>A0A378FZ45</accession>
<evidence type="ECO:0000313" key="2">
    <source>
        <dbReference type="EMBL" id="STW49474.1"/>
    </source>
</evidence>
<feature type="transmembrane region" description="Helical" evidence="1">
    <location>
        <begin position="16"/>
        <end position="38"/>
    </location>
</feature>
<dbReference type="AlphaFoldDB" id="A0A378FZ45"/>
<proteinExistence type="predicted"/>
<sequence>MKYLASFHTTLKVSRYLFRALAVLLWLLIAFVSVFYIVNALHEREAEIHQELNLNADQAQRYIQRTADVMKELKYVAGNRLSAGDAVAQGQNGDMAGAQL</sequence>
<dbReference type="EMBL" id="UGNC01000005">
    <property type="protein sequence ID" value="STW49474.1"/>
    <property type="molecule type" value="Genomic_DNA"/>
</dbReference>
<keyword evidence="1" id="KW-0472">Membrane</keyword>
<keyword evidence="1" id="KW-1133">Transmembrane helix</keyword>
<gene>
    <name evidence="2" type="primary">rcsC_1</name>
    <name evidence="2" type="ORF">NCTC9617_06108</name>
</gene>
<dbReference type="EC" id="2.7.13.3" evidence="2"/>
<reference evidence="2 3" key="1">
    <citation type="submission" date="2018-06" db="EMBL/GenBank/DDBJ databases">
        <authorList>
            <consortium name="Pathogen Informatics"/>
            <person name="Doyle S."/>
        </authorList>
    </citation>
    <scope>NUCLEOTIDE SEQUENCE [LARGE SCALE GENOMIC DNA]</scope>
    <source>
        <strain evidence="2 3">NCTC9617</strain>
    </source>
</reference>